<accession>A0A6A0B4G9</accession>
<protein>
    <recommendedName>
        <fullName evidence="3">Transcriptional regulator</fullName>
    </recommendedName>
</protein>
<gene>
    <name evidence="1" type="ORF">Hs20B_04700</name>
</gene>
<proteinExistence type="predicted"/>
<evidence type="ECO:0000313" key="2">
    <source>
        <dbReference type="Proteomes" id="UP000475928"/>
    </source>
</evidence>
<sequence>MENFDYYRKMKNLKVTGLDPDEMSRGRFYRLMNGDQKPTIDDLTTISLFLNLSAYESTRVFYNQASIDNFLSDGADTTNDIWDSPAIMAIILETAHKLRTDTSYETKAYLIFSKIRHNKYIQTYFINTVYLIDLLVAEHENKSDVIERLLKKIYNDLVKREIWTTYEIALIFILSTSAAITDLELFWALSGKLDSLSDVAKDDYTTLSLITNLRFSLFETAIYKKDNFNIKRFYQSLQKVRQDHQMIYISFLQKLAEVIYLDLLGHPEDAAQTRKELMHSVRFILDNHLPDRPNETHFNQQYQLIADFTNEWRKEEQLDAYTNLLS</sequence>
<reference evidence="1 2" key="1">
    <citation type="submission" date="2020-02" db="EMBL/GenBank/DDBJ databases">
        <title>Draft genome sequence of Lactococcus sp. Hs20B0-1.</title>
        <authorList>
            <person name="Noda S."/>
            <person name="Yuki M."/>
            <person name="Ohkuma M."/>
        </authorList>
    </citation>
    <scope>NUCLEOTIDE SEQUENCE [LARGE SCALE GENOMIC DNA]</scope>
    <source>
        <strain evidence="1 2">Hs20B0-1</strain>
    </source>
</reference>
<dbReference type="EMBL" id="BLLH01000002">
    <property type="protein sequence ID" value="GFH40072.1"/>
    <property type="molecule type" value="Genomic_DNA"/>
</dbReference>
<comment type="caution">
    <text evidence="1">The sequence shown here is derived from an EMBL/GenBank/DDBJ whole genome shotgun (WGS) entry which is preliminary data.</text>
</comment>
<evidence type="ECO:0008006" key="3">
    <source>
        <dbReference type="Google" id="ProtNLM"/>
    </source>
</evidence>
<keyword evidence="2" id="KW-1185">Reference proteome</keyword>
<organism evidence="1 2">
    <name type="scientific">Pseudolactococcus insecticola</name>
    <dbReference type="NCBI Taxonomy" id="2709158"/>
    <lineage>
        <taxon>Bacteria</taxon>
        <taxon>Bacillati</taxon>
        <taxon>Bacillota</taxon>
        <taxon>Bacilli</taxon>
        <taxon>Lactobacillales</taxon>
        <taxon>Streptococcaceae</taxon>
        <taxon>Pseudolactococcus</taxon>
    </lineage>
</organism>
<name>A0A6A0B4G9_9LACT</name>
<dbReference type="AlphaFoldDB" id="A0A6A0B4G9"/>
<dbReference type="Proteomes" id="UP000475928">
    <property type="component" value="Unassembled WGS sequence"/>
</dbReference>
<dbReference type="RefSeq" id="WP_172355275.1">
    <property type="nucleotide sequence ID" value="NZ_BLLH01000002.1"/>
</dbReference>
<evidence type="ECO:0000313" key="1">
    <source>
        <dbReference type="EMBL" id="GFH40072.1"/>
    </source>
</evidence>